<evidence type="ECO:0000256" key="1">
    <source>
        <dbReference type="SAM" id="MobiDB-lite"/>
    </source>
</evidence>
<evidence type="ECO:0000313" key="4">
    <source>
        <dbReference type="EMBL" id="KAK8008153.1"/>
    </source>
</evidence>
<dbReference type="PANTHER" id="PTHR38118">
    <property type="entry name" value="ANCHORED CELL WALL PROTEIN 11-RELATED"/>
    <property type="match status" value="1"/>
</dbReference>
<dbReference type="InterPro" id="IPR056124">
    <property type="entry name" value="DUF7707"/>
</dbReference>
<name>A0ABR1RC12_9PEZI</name>
<feature type="region of interest" description="Disordered" evidence="1">
    <location>
        <begin position="207"/>
        <end position="242"/>
    </location>
</feature>
<organism evidence="4 5">
    <name type="scientific">Apiospora marii</name>
    <dbReference type="NCBI Taxonomy" id="335849"/>
    <lineage>
        <taxon>Eukaryota</taxon>
        <taxon>Fungi</taxon>
        <taxon>Dikarya</taxon>
        <taxon>Ascomycota</taxon>
        <taxon>Pezizomycotina</taxon>
        <taxon>Sordariomycetes</taxon>
        <taxon>Xylariomycetidae</taxon>
        <taxon>Amphisphaeriales</taxon>
        <taxon>Apiosporaceae</taxon>
        <taxon>Apiospora</taxon>
    </lineage>
</organism>
<evidence type="ECO:0000259" key="3">
    <source>
        <dbReference type="Pfam" id="PF24808"/>
    </source>
</evidence>
<sequence>MVYRPDEQLRRAVHRPGLGRKLLRSCEFLFLLVRNFLVDSQSPVFAHFRSNSGADTQSKMTLNYACTCANGTAPGLPYYARTMPTFICEQNKKDCMDEAKGDVAAEKECGDSSRSACGTLDPMSAGKESDDKPTKTAATTGQDTTSTATSTSKSESTESSSPSSGEGGGGGKPSVGWLGAVVAGVLVFVCALAGGFYWLGKRRSRNKKRKSMMAGTGDGMGDDGKTGPYNMLHEEQGGSSSQWSVYELHTSKEIPAKMDSLQPSPVVSELPSPNADHFVAELEGRMVPSVTRPGATYNQDDGRKYRMPDEGR</sequence>
<dbReference type="Pfam" id="PF24808">
    <property type="entry name" value="DUF7707"/>
    <property type="match status" value="1"/>
</dbReference>
<comment type="caution">
    <text evidence="4">The sequence shown here is derived from an EMBL/GenBank/DDBJ whole genome shotgun (WGS) entry which is preliminary data.</text>
</comment>
<dbReference type="EMBL" id="JAQQWI010000016">
    <property type="protein sequence ID" value="KAK8008153.1"/>
    <property type="molecule type" value="Genomic_DNA"/>
</dbReference>
<accession>A0ABR1RC12</accession>
<keyword evidence="2" id="KW-0812">Transmembrane</keyword>
<feature type="region of interest" description="Disordered" evidence="1">
    <location>
        <begin position="290"/>
        <end position="312"/>
    </location>
</feature>
<dbReference type="Proteomes" id="UP001396898">
    <property type="component" value="Unassembled WGS sequence"/>
</dbReference>
<reference evidence="4 5" key="1">
    <citation type="submission" date="2023-01" db="EMBL/GenBank/DDBJ databases">
        <title>Analysis of 21 Apiospora genomes using comparative genomics revels a genus with tremendous synthesis potential of carbohydrate active enzymes and secondary metabolites.</title>
        <authorList>
            <person name="Sorensen T."/>
        </authorList>
    </citation>
    <scope>NUCLEOTIDE SEQUENCE [LARGE SCALE GENOMIC DNA]</scope>
    <source>
        <strain evidence="4 5">CBS 20057</strain>
    </source>
</reference>
<gene>
    <name evidence="4" type="ORF">PG991_010704</name>
</gene>
<dbReference type="PANTHER" id="PTHR38118:SF3">
    <property type="entry name" value="ANCHORED CELL WALL PROTEIN 11"/>
    <property type="match status" value="1"/>
</dbReference>
<feature type="transmembrane region" description="Helical" evidence="2">
    <location>
        <begin position="177"/>
        <end position="200"/>
    </location>
</feature>
<feature type="domain" description="DUF7707" evidence="3">
    <location>
        <begin position="56"/>
        <end position="122"/>
    </location>
</feature>
<feature type="compositionally biased region" description="Basic and acidic residues" evidence="1">
    <location>
        <begin position="300"/>
        <end position="312"/>
    </location>
</feature>
<keyword evidence="5" id="KW-1185">Reference proteome</keyword>
<protein>
    <recommendedName>
        <fullName evidence="3">DUF7707 domain-containing protein</fullName>
    </recommendedName>
</protein>
<feature type="compositionally biased region" description="Low complexity" evidence="1">
    <location>
        <begin position="135"/>
        <end position="164"/>
    </location>
</feature>
<feature type="region of interest" description="Disordered" evidence="1">
    <location>
        <begin position="120"/>
        <end position="171"/>
    </location>
</feature>
<evidence type="ECO:0000313" key="5">
    <source>
        <dbReference type="Proteomes" id="UP001396898"/>
    </source>
</evidence>
<proteinExistence type="predicted"/>
<keyword evidence="2" id="KW-1133">Transmembrane helix</keyword>
<evidence type="ECO:0000256" key="2">
    <source>
        <dbReference type="SAM" id="Phobius"/>
    </source>
</evidence>
<keyword evidence="2" id="KW-0472">Membrane</keyword>